<evidence type="ECO:0000313" key="4">
    <source>
        <dbReference type="WormBase" id="SRAE_X000067600"/>
    </source>
</evidence>
<gene>
    <name evidence="1 3 4" type="ORF">SRAE_X000067600</name>
</gene>
<accession>A0A090LUP3</accession>
<dbReference type="CTD" id="36383729"/>
<sequence length="249" mass="29545">MQNFHNDLKICSYFDGTVSSSKDTNKNLSKRKIENQRIKIILAKRRINFLNYHNKKFQLEDRKNKLKYRNSNNHSHKLSLTKCFQNYRRILTNDNKNNEYNCITNNAPILLKKNVTSFSYLCKNKLPKINDLFLLNEYESKNLAITSKDQVKNDINFAHDNSNEVDSFLKKFSKINNLNLKTSDYNILNIFPEIKKSIISAPKTPKKIIRRSKLFRFNRNKYLKKKFFIEDVDGDDERSSCESDNSIFF</sequence>
<dbReference type="WBParaSite" id="SRAE_X000067600.1">
    <property type="protein sequence ID" value="SRAE_X000067600.1"/>
    <property type="gene ID" value="WBGene00266235"/>
</dbReference>
<evidence type="ECO:0000313" key="2">
    <source>
        <dbReference type="Proteomes" id="UP000035682"/>
    </source>
</evidence>
<dbReference type="RefSeq" id="XP_024510545.1">
    <property type="nucleotide sequence ID" value="XM_024645048.1"/>
</dbReference>
<evidence type="ECO:0000313" key="3">
    <source>
        <dbReference type="WBParaSite" id="SRAE_X000067600.1"/>
    </source>
</evidence>
<keyword evidence="2" id="KW-1185">Reference proteome</keyword>
<dbReference type="GeneID" id="36383729"/>
<dbReference type="EMBL" id="LN609530">
    <property type="protein sequence ID" value="CEF71349.1"/>
    <property type="molecule type" value="Genomic_DNA"/>
</dbReference>
<dbReference type="WormBase" id="SRAE_X000067600">
    <property type="protein sequence ID" value="SRP03315"/>
    <property type="gene ID" value="WBGene00266235"/>
</dbReference>
<evidence type="ECO:0000313" key="1">
    <source>
        <dbReference type="EMBL" id="CEF71349.1"/>
    </source>
</evidence>
<organism evidence="1">
    <name type="scientific">Strongyloides ratti</name>
    <name type="common">Parasitic roundworm</name>
    <dbReference type="NCBI Taxonomy" id="34506"/>
    <lineage>
        <taxon>Eukaryota</taxon>
        <taxon>Metazoa</taxon>
        <taxon>Ecdysozoa</taxon>
        <taxon>Nematoda</taxon>
        <taxon>Chromadorea</taxon>
        <taxon>Rhabditida</taxon>
        <taxon>Tylenchina</taxon>
        <taxon>Panagrolaimomorpha</taxon>
        <taxon>Strongyloidoidea</taxon>
        <taxon>Strongyloididae</taxon>
        <taxon>Strongyloides</taxon>
    </lineage>
</organism>
<dbReference type="Proteomes" id="UP000035682">
    <property type="component" value="Unplaced"/>
</dbReference>
<name>A0A090LUP3_STRRB</name>
<reference evidence="3" key="2">
    <citation type="submission" date="2020-12" db="UniProtKB">
        <authorList>
            <consortium name="WormBaseParasite"/>
        </authorList>
    </citation>
    <scope>IDENTIFICATION</scope>
</reference>
<dbReference type="AlphaFoldDB" id="A0A090LUP3"/>
<protein>
    <submittedName>
        <fullName evidence="1 3">Uncharacterized protein</fullName>
    </submittedName>
</protein>
<reference evidence="1 2" key="1">
    <citation type="submission" date="2014-09" db="EMBL/GenBank/DDBJ databases">
        <authorList>
            <person name="Martin A.A."/>
        </authorList>
    </citation>
    <scope>NUCLEOTIDE SEQUENCE</scope>
    <source>
        <strain evidence="2">ED321</strain>
        <strain evidence="1">ED321 Heterogonic</strain>
    </source>
</reference>
<proteinExistence type="predicted"/>